<protein>
    <recommendedName>
        <fullName evidence="1">RES domain-containing protein</fullName>
    </recommendedName>
</protein>
<evidence type="ECO:0000259" key="1">
    <source>
        <dbReference type="Pfam" id="PF08808"/>
    </source>
</evidence>
<name>A0A2B9PV09_BACCE</name>
<dbReference type="Proteomes" id="UP000223777">
    <property type="component" value="Unassembled WGS sequence"/>
</dbReference>
<dbReference type="RefSeq" id="WP_098765289.1">
    <property type="nucleotide sequence ID" value="NZ_NUIL01000024.1"/>
</dbReference>
<proteinExistence type="predicted"/>
<accession>A0A2B9PV09</accession>
<organism evidence="2 3">
    <name type="scientific">Bacillus cereus</name>
    <dbReference type="NCBI Taxonomy" id="1396"/>
    <lineage>
        <taxon>Bacteria</taxon>
        <taxon>Bacillati</taxon>
        <taxon>Bacillota</taxon>
        <taxon>Bacilli</taxon>
        <taxon>Bacillales</taxon>
        <taxon>Bacillaceae</taxon>
        <taxon>Bacillus</taxon>
        <taxon>Bacillus cereus group</taxon>
    </lineage>
</organism>
<dbReference type="AlphaFoldDB" id="A0A2B9PV09"/>
<reference evidence="2 3" key="1">
    <citation type="submission" date="2017-09" db="EMBL/GenBank/DDBJ databases">
        <title>Large-scale bioinformatics analysis of Bacillus genomes uncovers conserved roles of natural products in bacterial physiology.</title>
        <authorList>
            <consortium name="Agbiome Team Llc"/>
            <person name="Bleich R.M."/>
            <person name="Grubbs K.J."/>
            <person name="Santa Maria K.C."/>
            <person name="Allen S.E."/>
            <person name="Farag S."/>
            <person name="Shank E.A."/>
            <person name="Bowers A."/>
        </authorList>
    </citation>
    <scope>NUCLEOTIDE SEQUENCE [LARGE SCALE GENOMIC DNA]</scope>
    <source>
        <strain evidence="2 3">AFS050027</strain>
    </source>
</reference>
<gene>
    <name evidence="2" type="ORF">CN984_17700</name>
</gene>
<evidence type="ECO:0000313" key="3">
    <source>
        <dbReference type="Proteomes" id="UP000223777"/>
    </source>
</evidence>
<dbReference type="Pfam" id="PF08808">
    <property type="entry name" value="RES"/>
    <property type="match status" value="1"/>
</dbReference>
<evidence type="ECO:0000313" key="2">
    <source>
        <dbReference type="EMBL" id="PGO26404.1"/>
    </source>
</evidence>
<sequence>MIVGCQNCCEPDLFRAFEILNEDYIPGASTVQEYDDELDTCPKCRKQILINDYIILDKEDFISEATNFLANVISSNIKECQNCNWTIIPHEQQHGDSLNLKLVSNLVSEYELSPELEGVLYEKIYCSCGNRLNSDDPYVSEDDLNDWFGEEEIEFIINTFDISAQDTEDFITFLQHHPMLGLEHHVGRTILNKIKKESLKETEIFKKGSIFYRGRNRNKFERLVPFIEKELWHPPIGLPRQGRYNPPGVPYLYLANSINTVMNEINPSKNDVVDVGELVTLKEFKVFNSTLADIDIFASMENEHEHHAFSYEYIFTNFLSQCLAYCGFNGIAYKSVKSKEGLNLCLFNFTPDTDIEMKSIHTNVNVEYKEDPFGILPKSEIIEIEKKDPSLLF</sequence>
<dbReference type="InterPro" id="IPR014914">
    <property type="entry name" value="RES_dom"/>
</dbReference>
<feature type="domain" description="RES" evidence="1">
    <location>
        <begin position="228"/>
        <end position="353"/>
    </location>
</feature>
<comment type="caution">
    <text evidence="2">The sequence shown here is derived from an EMBL/GenBank/DDBJ whole genome shotgun (WGS) entry which is preliminary data.</text>
</comment>
<dbReference type="EMBL" id="NUIL01000024">
    <property type="protein sequence ID" value="PGO26404.1"/>
    <property type="molecule type" value="Genomic_DNA"/>
</dbReference>